<dbReference type="EMBL" id="MU069716">
    <property type="protein sequence ID" value="KAF5835228.1"/>
    <property type="molecule type" value="Genomic_DNA"/>
</dbReference>
<feature type="compositionally biased region" description="Polar residues" evidence="1">
    <location>
        <begin position="282"/>
        <end position="296"/>
    </location>
</feature>
<reference evidence="2" key="1">
    <citation type="submission" date="2017-08" db="EMBL/GenBank/DDBJ databases">
        <authorList>
            <person name="Polle J.E."/>
            <person name="Barry K."/>
            <person name="Cushman J."/>
            <person name="Schmutz J."/>
            <person name="Tran D."/>
            <person name="Hathwaick L.T."/>
            <person name="Yim W.C."/>
            <person name="Jenkins J."/>
            <person name="Mckie-Krisberg Z.M."/>
            <person name="Prochnik S."/>
            <person name="Lindquist E."/>
            <person name="Dockter R.B."/>
            <person name="Adam C."/>
            <person name="Molina H."/>
            <person name="Bunkerborg J."/>
            <person name="Jin E."/>
            <person name="Buchheim M."/>
            <person name="Magnuson J."/>
        </authorList>
    </citation>
    <scope>NUCLEOTIDE SEQUENCE</scope>
    <source>
        <strain evidence="2">CCAP 19/18</strain>
    </source>
</reference>
<feature type="region of interest" description="Disordered" evidence="1">
    <location>
        <begin position="1"/>
        <end position="127"/>
    </location>
</feature>
<protein>
    <submittedName>
        <fullName evidence="2">Uncharacterized protein</fullName>
    </submittedName>
</protein>
<accession>A0ABQ7GKU8</accession>
<feature type="compositionally biased region" description="Low complexity" evidence="1">
    <location>
        <begin position="66"/>
        <end position="83"/>
    </location>
</feature>
<feature type="compositionally biased region" description="Low complexity" evidence="1">
    <location>
        <begin position="102"/>
        <end position="120"/>
    </location>
</feature>
<evidence type="ECO:0000313" key="2">
    <source>
        <dbReference type="EMBL" id="KAF5835228.1"/>
    </source>
</evidence>
<organism evidence="2 3">
    <name type="scientific">Dunaliella salina</name>
    <name type="common">Green alga</name>
    <name type="synonym">Protococcus salinus</name>
    <dbReference type="NCBI Taxonomy" id="3046"/>
    <lineage>
        <taxon>Eukaryota</taxon>
        <taxon>Viridiplantae</taxon>
        <taxon>Chlorophyta</taxon>
        <taxon>core chlorophytes</taxon>
        <taxon>Chlorophyceae</taxon>
        <taxon>CS clade</taxon>
        <taxon>Chlamydomonadales</taxon>
        <taxon>Dunaliellaceae</taxon>
        <taxon>Dunaliella</taxon>
    </lineage>
</organism>
<comment type="caution">
    <text evidence="2">The sequence shown here is derived from an EMBL/GenBank/DDBJ whole genome shotgun (WGS) entry which is preliminary data.</text>
</comment>
<keyword evidence="3" id="KW-1185">Reference proteome</keyword>
<evidence type="ECO:0000256" key="1">
    <source>
        <dbReference type="SAM" id="MobiDB-lite"/>
    </source>
</evidence>
<feature type="region of interest" description="Disordered" evidence="1">
    <location>
        <begin position="275"/>
        <end position="326"/>
    </location>
</feature>
<feature type="region of interest" description="Disordered" evidence="1">
    <location>
        <begin position="153"/>
        <end position="198"/>
    </location>
</feature>
<sequence>MSFSGMEKMEASKSKDRPKRHRDRKQAAVHAHQGDAQEETSCSLFNSVKADAESEAWNHPQWSPLTPSFAASPSTTSARSSSPRFRHLYSPLASPPSPTLTPPTARCSSSASPLSPARSPHGSHHYQLSTSISAHAPSSHAIYPTPRMAAAFPHVSPQPQVHGRPLASPHPESSPYHSITRSDSPTSASSTHDHTASAHGMHTIPSKLEALHAVGGGGAGWGVDGSPQLSIPPRPASAGPSLYSTPFPRSPLYSPTAATTTQRPGALIASVLRAQPSEENQHANPESSKEFTQLLNSGIKKATSPGPTKSEKTAPKYTMSSMREPE</sequence>
<proteinExistence type="predicted"/>
<dbReference type="Proteomes" id="UP000815325">
    <property type="component" value="Unassembled WGS sequence"/>
</dbReference>
<name>A0ABQ7GKU8_DUNSA</name>
<gene>
    <name evidence="2" type="ORF">DUNSADRAFT_7717</name>
</gene>
<evidence type="ECO:0000313" key="3">
    <source>
        <dbReference type="Proteomes" id="UP000815325"/>
    </source>
</evidence>